<evidence type="ECO:0000256" key="4">
    <source>
        <dbReference type="ARBA" id="ARBA00022692"/>
    </source>
</evidence>
<dbReference type="PANTHER" id="PTHR22883:SF127">
    <property type="entry name" value="ZDHHC-TYPE PALMITOYLTRANSFERASE 3-RELATED"/>
    <property type="match status" value="1"/>
</dbReference>
<feature type="domain" description="Palmitoyltransferase DHHC" evidence="9">
    <location>
        <begin position="22"/>
        <end position="142"/>
    </location>
</feature>
<dbReference type="EMBL" id="JAXIOK010000008">
    <property type="protein sequence ID" value="KAK4764473.1"/>
    <property type="molecule type" value="Genomic_DNA"/>
</dbReference>
<dbReference type="PANTHER" id="PTHR22883">
    <property type="entry name" value="ZINC FINGER DHHC DOMAIN CONTAINING PROTEIN"/>
    <property type="match status" value="1"/>
</dbReference>
<evidence type="ECO:0000256" key="7">
    <source>
        <dbReference type="ARBA" id="ARBA00023315"/>
    </source>
</evidence>
<gene>
    <name evidence="10" type="ORF">SAY87_013911</name>
</gene>
<keyword evidence="7 8" id="KW-0012">Acyltransferase</keyword>
<keyword evidence="6" id="KW-0472">Membrane</keyword>
<comment type="similarity">
    <text evidence="2 8">Belongs to the DHHC palmitoyltransferase family.</text>
</comment>
<dbReference type="GO" id="GO:0006612">
    <property type="term" value="P:protein targeting to membrane"/>
    <property type="evidence" value="ECO:0007669"/>
    <property type="project" value="TreeGrafter"/>
</dbReference>
<dbReference type="InterPro" id="IPR001594">
    <property type="entry name" value="Palmitoyltrfase_DHHC"/>
</dbReference>
<dbReference type="GO" id="GO:0005794">
    <property type="term" value="C:Golgi apparatus"/>
    <property type="evidence" value="ECO:0007669"/>
    <property type="project" value="TreeGrafter"/>
</dbReference>
<evidence type="ECO:0000256" key="5">
    <source>
        <dbReference type="ARBA" id="ARBA00022989"/>
    </source>
</evidence>
<name>A0AAN7K9E0_9MYRT</name>
<evidence type="ECO:0000313" key="10">
    <source>
        <dbReference type="EMBL" id="KAK4764473.1"/>
    </source>
</evidence>
<dbReference type="PROSITE" id="PS50216">
    <property type="entry name" value="DHHC"/>
    <property type="match status" value="1"/>
</dbReference>
<evidence type="ECO:0000256" key="2">
    <source>
        <dbReference type="ARBA" id="ARBA00008574"/>
    </source>
</evidence>
<evidence type="ECO:0000256" key="6">
    <source>
        <dbReference type="ARBA" id="ARBA00023136"/>
    </source>
</evidence>
<organism evidence="10 11">
    <name type="scientific">Trapa incisa</name>
    <dbReference type="NCBI Taxonomy" id="236973"/>
    <lineage>
        <taxon>Eukaryota</taxon>
        <taxon>Viridiplantae</taxon>
        <taxon>Streptophyta</taxon>
        <taxon>Embryophyta</taxon>
        <taxon>Tracheophyta</taxon>
        <taxon>Spermatophyta</taxon>
        <taxon>Magnoliopsida</taxon>
        <taxon>eudicotyledons</taxon>
        <taxon>Gunneridae</taxon>
        <taxon>Pentapetalae</taxon>
        <taxon>rosids</taxon>
        <taxon>malvids</taxon>
        <taxon>Myrtales</taxon>
        <taxon>Lythraceae</taxon>
        <taxon>Trapa</taxon>
    </lineage>
</organism>
<evidence type="ECO:0000256" key="1">
    <source>
        <dbReference type="ARBA" id="ARBA00004127"/>
    </source>
</evidence>
<comment type="caution">
    <text evidence="10">The sequence shown here is derived from an EMBL/GenBank/DDBJ whole genome shotgun (WGS) entry which is preliminary data.</text>
</comment>
<accession>A0AAN7K9E0</accession>
<dbReference type="GO" id="GO:0019706">
    <property type="term" value="F:protein-cysteine S-palmitoyltransferase activity"/>
    <property type="evidence" value="ECO:0007669"/>
    <property type="project" value="UniProtKB-EC"/>
</dbReference>
<comment type="subcellular location">
    <subcellularLocation>
        <location evidence="1">Endomembrane system</location>
        <topology evidence="1">Multi-pass membrane protein</topology>
    </subcellularLocation>
</comment>
<reference evidence="10 11" key="1">
    <citation type="journal article" date="2023" name="Hortic Res">
        <title>Pangenome of water caltrop reveals structural variations and asymmetric subgenome divergence after allopolyploidization.</title>
        <authorList>
            <person name="Zhang X."/>
            <person name="Chen Y."/>
            <person name="Wang L."/>
            <person name="Yuan Y."/>
            <person name="Fang M."/>
            <person name="Shi L."/>
            <person name="Lu R."/>
            <person name="Comes H.P."/>
            <person name="Ma Y."/>
            <person name="Chen Y."/>
            <person name="Huang G."/>
            <person name="Zhou Y."/>
            <person name="Zheng Z."/>
            <person name="Qiu Y."/>
        </authorList>
    </citation>
    <scope>NUCLEOTIDE SEQUENCE [LARGE SCALE GENOMIC DNA]</scope>
    <source>
        <tissue evidence="10">Roots</tissue>
    </source>
</reference>
<evidence type="ECO:0000256" key="3">
    <source>
        <dbReference type="ARBA" id="ARBA00022679"/>
    </source>
</evidence>
<keyword evidence="11" id="KW-1185">Reference proteome</keyword>
<sequence>MFSGDPGVVSNEAPEASRLAECQNESFSLAGRVRFCQSCKAYIKGFDHHCPAFGNCIGQNNHFLFMALLVGLLLTEGSFVACSYKFLSISPELAQTATDNSVDLANGAMLFSLLQLLWQTIFFTWHVYCVLFNIKTEEWVNWEKYPEFQVHIADVQENKRPKVRFRNPYSNGIIQNVKDFFAHKR</sequence>
<dbReference type="Proteomes" id="UP001345219">
    <property type="component" value="Chromosome 11"/>
</dbReference>
<keyword evidence="3 8" id="KW-0808">Transferase</keyword>
<dbReference type="AlphaFoldDB" id="A0AAN7K9E0"/>
<evidence type="ECO:0000313" key="11">
    <source>
        <dbReference type="Proteomes" id="UP001345219"/>
    </source>
</evidence>
<dbReference type="GO" id="GO:0005783">
    <property type="term" value="C:endoplasmic reticulum"/>
    <property type="evidence" value="ECO:0007669"/>
    <property type="project" value="TreeGrafter"/>
</dbReference>
<evidence type="ECO:0000256" key="8">
    <source>
        <dbReference type="RuleBase" id="RU079119"/>
    </source>
</evidence>
<evidence type="ECO:0000259" key="9">
    <source>
        <dbReference type="Pfam" id="PF01529"/>
    </source>
</evidence>
<dbReference type="InterPro" id="IPR039859">
    <property type="entry name" value="PFA4/ZDH16/20/ERF2-like"/>
</dbReference>
<comment type="domain">
    <text evidence="8">The DHHC domain is required for palmitoyltransferase activity.</text>
</comment>
<dbReference type="Pfam" id="PF01529">
    <property type="entry name" value="DHHC"/>
    <property type="match status" value="1"/>
</dbReference>
<proteinExistence type="inferred from homology"/>
<dbReference type="EC" id="2.3.1.225" evidence="8"/>
<protein>
    <recommendedName>
        <fullName evidence="8">S-acyltransferase</fullName>
        <ecNumber evidence="8">2.3.1.225</ecNumber>
    </recommendedName>
    <alternativeName>
        <fullName evidence="8">Palmitoyltransferase</fullName>
    </alternativeName>
</protein>
<comment type="catalytic activity">
    <reaction evidence="8">
        <text>L-cysteinyl-[protein] + hexadecanoyl-CoA = S-hexadecanoyl-L-cysteinyl-[protein] + CoA</text>
        <dbReference type="Rhea" id="RHEA:36683"/>
        <dbReference type="Rhea" id="RHEA-COMP:10131"/>
        <dbReference type="Rhea" id="RHEA-COMP:11032"/>
        <dbReference type="ChEBI" id="CHEBI:29950"/>
        <dbReference type="ChEBI" id="CHEBI:57287"/>
        <dbReference type="ChEBI" id="CHEBI:57379"/>
        <dbReference type="ChEBI" id="CHEBI:74151"/>
        <dbReference type="EC" id="2.3.1.225"/>
    </reaction>
</comment>
<keyword evidence="5" id="KW-1133">Transmembrane helix</keyword>
<keyword evidence="4" id="KW-0812">Transmembrane</keyword>